<dbReference type="EMBL" id="JAVHJL010000007">
    <property type="protein sequence ID" value="KAK6500004.1"/>
    <property type="molecule type" value="Genomic_DNA"/>
</dbReference>
<reference evidence="1 2" key="1">
    <citation type="submission" date="2023-08" db="EMBL/GenBank/DDBJ databases">
        <authorList>
            <person name="Palmer J.M."/>
        </authorList>
    </citation>
    <scope>NUCLEOTIDE SEQUENCE [LARGE SCALE GENOMIC DNA]</scope>
    <source>
        <strain evidence="1 2">TWF481</strain>
    </source>
</reference>
<comment type="caution">
    <text evidence="1">The sequence shown here is derived from an EMBL/GenBank/DDBJ whole genome shotgun (WGS) entry which is preliminary data.</text>
</comment>
<dbReference type="Proteomes" id="UP001370758">
    <property type="component" value="Unassembled WGS sequence"/>
</dbReference>
<sequence>MAWIPPYLVTNTWGTCTAKIRGSGTRVSAIDLLASFDQLGSRCQNGFFYYDNGWIDAQLNGRTGWKRDTTGKAQEWYSNETVSHTGSQPPDWVALPLGAKATPRKLKGRTANGIAEKVPDGIEKRQSPIGKYIGTIPGSPSSFRIFRGARVVIGGPPDSAFLPEKALFAIGRVLDNIKSNSGTGVVRGGVETISGSTVNALAIVAQLNTVGNNWKNLYKNIGRGTIEGVMLAAFSNMLSDHLNAGVYHVYNKYNDVLFSVIINGVTGLLSSLPTS</sequence>
<gene>
    <name evidence="1" type="ORF">TWF481_010361</name>
</gene>
<accession>A0AAV9W3E3</accession>
<evidence type="ECO:0000313" key="2">
    <source>
        <dbReference type="Proteomes" id="UP001370758"/>
    </source>
</evidence>
<dbReference type="AlphaFoldDB" id="A0AAV9W3E3"/>
<keyword evidence="2" id="KW-1185">Reference proteome</keyword>
<evidence type="ECO:0000313" key="1">
    <source>
        <dbReference type="EMBL" id="KAK6500004.1"/>
    </source>
</evidence>
<organism evidence="1 2">
    <name type="scientific">Arthrobotrys musiformis</name>
    <dbReference type="NCBI Taxonomy" id="47236"/>
    <lineage>
        <taxon>Eukaryota</taxon>
        <taxon>Fungi</taxon>
        <taxon>Dikarya</taxon>
        <taxon>Ascomycota</taxon>
        <taxon>Pezizomycotina</taxon>
        <taxon>Orbiliomycetes</taxon>
        <taxon>Orbiliales</taxon>
        <taxon>Orbiliaceae</taxon>
        <taxon>Arthrobotrys</taxon>
    </lineage>
</organism>
<protein>
    <submittedName>
        <fullName evidence="1">Uncharacterized protein</fullName>
    </submittedName>
</protein>
<name>A0AAV9W3E3_9PEZI</name>
<proteinExistence type="predicted"/>